<evidence type="ECO:0000313" key="3">
    <source>
        <dbReference type="Proteomes" id="UP001327560"/>
    </source>
</evidence>
<name>A0AAQ3K0H2_9LILI</name>
<gene>
    <name evidence="2" type="ORF">Cni_G07545</name>
</gene>
<evidence type="ECO:0000313" key="2">
    <source>
        <dbReference type="EMBL" id="WOK98833.1"/>
    </source>
</evidence>
<dbReference type="Proteomes" id="UP001327560">
    <property type="component" value="Chromosome 2"/>
</dbReference>
<feature type="compositionally biased region" description="Basic and acidic residues" evidence="1">
    <location>
        <begin position="60"/>
        <end position="86"/>
    </location>
</feature>
<dbReference type="AlphaFoldDB" id="A0AAQ3K0H2"/>
<sequence length="184" mass="19919">MPAFGGEVRGAGHQGPSRLRHARAGVDRAMAADRGAELRPAELGARLQPGVRAAAGYEAGQRDGRAEQERAEEGARHLRAEAGRDRVPRRRQGHSRRPLSPPQCRAPGEERGVQLALHLAEECFPVVGPDIETLVVAEGGGDAEGASSHYLSVLKAVFFFFRAACFRKCVLLLFQVVRVCVSFE</sequence>
<accession>A0AAQ3K0H2</accession>
<proteinExistence type="predicted"/>
<reference evidence="2 3" key="1">
    <citation type="submission" date="2023-10" db="EMBL/GenBank/DDBJ databases">
        <title>Chromosome-scale genome assembly provides insights into flower coloration mechanisms of Canna indica.</title>
        <authorList>
            <person name="Li C."/>
        </authorList>
    </citation>
    <scope>NUCLEOTIDE SEQUENCE [LARGE SCALE GENOMIC DNA]</scope>
    <source>
        <tissue evidence="2">Flower</tissue>
    </source>
</reference>
<organism evidence="2 3">
    <name type="scientific">Canna indica</name>
    <name type="common">Indian-shot</name>
    <dbReference type="NCBI Taxonomy" id="4628"/>
    <lineage>
        <taxon>Eukaryota</taxon>
        <taxon>Viridiplantae</taxon>
        <taxon>Streptophyta</taxon>
        <taxon>Embryophyta</taxon>
        <taxon>Tracheophyta</taxon>
        <taxon>Spermatophyta</taxon>
        <taxon>Magnoliopsida</taxon>
        <taxon>Liliopsida</taxon>
        <taxon>Zingiberales</taxon>
        <taxon>Cannaceae</taxon>
        <taxon>Canna</taxon>
    </lineage>
</organism>
<protein>
    <submittedName>
        <fullName evidence="2">Uncharacterized protein</fullName>
    </submittedName>
</protein>
<feature type="region of interest" description="Disordered" evidence="1">
    <location>
        <begin position="1"/>
        <end position="28"/>
    </location>
</feature>
<keyword evidence="3" id="KW-1185">Reference proteome</keyword>
<evidence type="ECO:0000256" key="1">
    <source>
        <dbReference type="SAM" id="MobiDB-lite"/>
    </source>
</evidence>
<dbReference type="EMBL" id="CP136891">
    <property type="protein sequence ID" value="WOK98833.1"/>
    <property type="molecule type" value="Genomic_DNA"/>
</dbReference>
<feature type="region of interest" description="Disordered" evidence="1">
    <location>
        <begin position="57"/>
        <end position="107"/>
    </location>
</feature>
<feature type="compositionally biased region" description="Basic residues" evidence="1">
    <location>
        <begin position="87"/>
        <end position="97"/>
    </location>
</feature>